<keyword evidence="4" id="KW-1185">Reference proteome</keyword>
<keyword evidence="1" id="KW-0347">Helicase</keyword>
<dbReference type="PANTHER" id="PTHR47642">
    <property type="entry name" value="ATP-DEPENDENT DNA HELICASE"/>
    <property type="match status" value="1"/>
</dbReference>
<feature type="domain" description="DNA helicase Pif1-like DEAD-box helicase" evidence="2">
    <location>
        <begin position="255"/>
        <end position="323"/>
    </location>
</feature>
<dbReference type="AlphaFoldDB" id="A0A814D3I8"/>
<organism evidence="3 4">
    <name type="scientific">Brachionus calyciflorus</name>
    <dbReference type="NCBI Taxonomy" id="104777"/>
    <lineage>
        <taxon>Eukaryota</taxon>
        <taxon>Metazoa</taxon>
        <taxon>Spiralia</taxon>
        <taxon>Gnathifera</taxon>
        <taxon>Rotifera</taxon>
        <taxon>Eurotatoria</taxon>
        <taxon>Monogononta</taxon>
        <taxon>Pseudotrocha</taxon>
        <taxon>Ploima</taxon>
        <taxon>Brachionidae</taxon>
        <taxon>Brachionus</taxon>
    </lineage>
</organism>
<evidence type="ECO:0000313" key="3">
    <source>
        <dbReference type="EMBL" id="CAF0948330.1"/>
    </source>
</evidence>
<dbReference type="GO" id="GO:0043139">
    <property type="term" value="F:5'-3' DNA helicase activity"/>
    <property type="evidence" value="ECO:0007669"/>
    <property type="project" value="UniProtKB-EC"/>
</dbReference>
<proteinExistence type="inferred from homology"/>
<dbReference type="PANTHER" id="PTHR47642:SF5">
    <property type="entry name" value="ATP-DEPENDENT DNA HELICASE"/>
    <property type="match status" value="1"/>
</dbReference>
<dbReference type="Proteomes" id="UP000663879">
    <property type="component" value="Unassembled WGS sequence"/>
</dbReference>
<keyword evidence="1" id="KW-0233">DNA recombination</keyword>
<comment type="cofactor">
    <cofactor evidence="1">
        <name>Mg(2+)</name>
        <dbReference type="ChEBI" id="CHEBI:18420"/>
    </cofactor>
</comment>
<dbReference type="EMBL" id="CAJNOC010002724">
    <property type="protein sequence ID" value="CAF0948330.1"/>
    <property type="molecule type" value="Genomic_DNA"/>
</dbReference>
<evidence type="ECO:0000313" key="4">
    <source>
        <dbReference type="Proteomes" id="UP000663879"/>
    </source>
</evidence>
<comment type="similarity">
    <text evidence="1">Belongs to the helicase family.</text>
</comment>
<dbReference type="GO" id="GO:0006281">
    <property type="term" value="P:DNA repair"/>
    <property type="evidence" value="ECO:0007669"/>
    <property type="project" value="UniProtKB-KW"/>
</dbReference>
<dbReference type="Pfam" id="PF05970">
    <property type="entry name" value="PIF1"/>
    <property type="match status" value="1"/>
</dbReference>
<comment type="caution">
    <text evidence="3">The sequence shown here is derived from an EMBL/GenBank/DDBJ whole genome shotgun (WGS) entry which is preliminary data.</text>
</comment>
<dbReference type="GO" id="GO:0000723">
    <property type="term" value="P:telomere maintenance"/>
    <property type="evidence" value="ECO:0007669"/>
    <property type="project" value="InterPro"/>
</dbReference>
<dbReference type="InterPro" id="IPR027417">
    <property type="entry name" value="P-loop_NTPase"/>
</dbReference>
<accession>A0A814D3I8</accession>
<dbReference type="EC" id="5.6.2.3" evidence="1"/>
<name>A0A814D3I8_9BILA</name>
<dbReference type="GO" id="GO:0016787">
    <property type="term" value="F:hydrolase activity"/>
    <property type="evidence" value="ECO:0007669"/>
    <property type="project" value="UniProtKB-KW"/>
</dbReference>
<dbReference type="GO" id="GO:0005524">
    <property type="term" value="F:ATP binding"/>
    <property type="evidence" value="ECO:0007669"/>
    <property type="project" value="UniProtKB-KW"/>
</dbReference>
<gene>
    <name evidence="3" type="ORF">OXX778_LOCUS13811</name>
</gene>
<keyword evidence="1" id="KW-0067">ATP-binding</keyword>
<reference evidence="3" key="1">
    <citation type="submission" date="2021-02" db="EMBL/GenBank/DDBJ databases">
        <authorList>
            <person name="Nowell W R."/>
        </authorList>
    </citation>
    <scope>NUCLEOTIDE SEQUENCE</scope>
    <source>
        <strain evidence="3">Ploen Becks lab</strain>
    </source>
</reference>
<dbReference type="Gene3D" id="3.40.50.300">
    <property type="entry name" value="P-loop containing nucleotide triphosphate hydrolases"/>
    <property type="match status" value="1"/>
</dbReference>
<keyword evidence="1" id="KW-0227">DNA damage</keyword>
<keyword evidence="1" id="KW-0234">DNA repair</keyword>
<dbReference type="OrthoDB" id="10591511at2759"/>
<dbReference type="SUPFAM" id="SSF52540">
    <property type="entry name" value="P-loop containing nucleoside triphosphate hydrolases"/>
    <property type="match status" value="1"/>
</dbReference>
<comment type="catalytic activity">
    <reaction evidence="1">
        <text>ATP + H2O = ADP + phosphate + H(+)</text>
        <dbReference type="Rhea" id="RHEA:13065"/>
        <dbReference type="ChEBI" id="CHEBI:15377"/>
        <dbReference type="ChEBI" id="CHEBI:15378"/>
        <dbReference type="ChEBI" id="CHEBI:30616"/>
        <dbReference type="ChEBI" id="CHEBI:43474"/>
        <dbReference type="ChEBI" id="CHEBI:456216"/>
        <dbReference type="EC" id="5.6.2.3"/>
    </reaction>
</comment>
<evidence type="ECO:0000256" key="1">
    <source>
        <dbReference type="RuleBase" id="RU363044"/>
    </source>
</evidence>
<evidence type="ECO:0000259" key="2">
    <source>
        <dbReference type="Pfam" id="PF05970"/>
    </source>
</evidence>
<dbReference type="InterPro" id="IPR051055">
    <property type="entry name" value="PIF1_helicase"/>
</dbReference>
<dbReference type="InterPro" id="IPR010285">
    <property type="entry name" value="DNA_helicase_pif1-like_DEAD"/>
</dbReference>
<protein>
    <recommendedName>
        <fullName evidence="1">ATP-dependent DNA helicase</fullName>
        <ecNumber evidence="1">5.6.2.3</ecNumber>
    </recommendedName>
</protein>
<sequence length="323" mass="38101">MKFHDHWSHSLQDPKKHELAYMDPDDDDIFKDSIYDHYLKRPTHSAFDSVTFFEFFRKYEIFVKNSKTQIPKSRMENIFIDQKNDRVVKRKKDIITRTNFYNINDGEIYFFQKILYSIGFRNFDELLSLNNITRTYQEECILRNLIGNNESNKDQDIQQIFNGAKNSNNNENNAISLDDEFRRHYLNENYETQKPYEAMIFDDLEVDEDDELGENEDQFYTKESNEADINLESLFSLRQEIPLIIQNLSNDYKRLTQCQKGVIYFIKSQGTNQFLTFIFGPAGTGKTFLLNHIYNFLLVHGFTIAKLATTGLAAKLIKGETAH</sequence>
<keyword evidence="1" id="KW-0378">Hydrolase</keyword>
<keyword evidence="1" id="KW-0547">Nucleotide-binding</keyword>
<dbReference type="GO" id="GO:0006310">
    <property type="term" value="P:DNA recombination"/>
    <property type="evidence" value="ECO:0007669"/>
    <property type="project" value="UniProtKB-KW"/>
</dbReference>